<feature type="domain" description="Prepilin type IV endopeptidase peptidase" evidence="2">
    <location>
        <begin position="5"/>
        <end position="100"/>
    </location>
</feature>
<dbReference type="EMBL" id="LR778114">
    <property type="protein sequence ID" value="CAB1129456.1"/>
    <property type="molecule type" value="Genomic_DNA"/>
</dbReference>
<reference evidence="3 4" key="1">
    <citation type="submission" date="2020-02" db="EMBL/GenBank/DDBJ databases">
        <authorList>
            <person name="Hogendoorn C."/>
        </authorList>
    </citation>
    <scope>NUCLEOTIDE SEQUENCE [LARGE SCALE GENOMIC DNA]</scope>
    <source>
        <strain evidence="3">R501</strain>
    </source>
</reference>
<evidence type="ECO:0000313" key="3">
    <source>
        <dbReference type="EMBL" id="CAB1129456.1"/>
    </source>
</evidence>
<keyword evidence="1" id="KW-0472">Membrane</keyword>
<keyword evidence="1" id="KW-1133">Transmembrane helix</keyword>
<feature type="transmembrane region" description="Helical" evidence="1">
    <location>
        <begin position="45"/>
        <end position="64"/>
    </location>
</feature>
<organism evidence="3 4">
    <name type="scientific">Candidatus Hydrogenisulfobacillus filiaventi</name>
    <dbReference type="NCBI Taxonomy" id="2707344"/>
    <lineage>
        <taxon>Bacteria</taxon>
        <taxon>Bacillati</taxon>
        <taxon>Bacillota</taxon>
        <taxon>Clostridia</taxon>
        <taxon>Eubacteriales</taxon>
        <taxon>Clostridiales Family XVII. Incertae Sedis</taxon>
        <taxon>Candidatus Hydrogenisulfobacillus</taxon>
    </lineage>
</organism>
<gene>
    <name evidence="3" type="ORF">R50_1959</name>
</gene>
<dbReference type="Proteomes" id="UP000503399">
    <property type="component" value="Chromosome"/>
</dbReference>
<evidence type="ECO:0000256" key="1">
    <source>
        <dbReference type="SAM" id="Phobius"/>
    </source>
</evidence>
<keyword evidence="1" id="KW-0812">Transmembrane</keyword>
<protein>
    <recommendedName>
        <fullName evidence="2">Prepilin type IV endopeptidase peptidase domain-containing protein</fullName>
    </recommendedName>
</protein>
<accession>A0A6F8ZI61</accession>
<dbReference type="InterPro" id="IPR000045">
    <property type="entry name" value="Prepilin_IV_endopep_pep"/>
</dbReference>
<sequence>MTGLTALFAVWTAWADCRTRTIPVAPIWFGLGAALAWHGARGQWGAAWAGLLLVGGLGFGLALATEAFGGGDARLLAVWGAWLGPLPGLLLVAGAAGLALTAHLAESAWRRRWPPPPRPFAPWLGAAWVIARLVTGHWWG</sequence>
<keyword evidence="4" id="KW-1185">Reference proteome</keyword>
<dbReference type="Gene3D" id="1.20.120.1220">
    <property type="match status" value="1"/>
</dbReference>
<proteinExistence type="predicted"/>
<dbReference type="AlphaFoldDB" id="A0A6F8ZI61"/>
<feature type="transmembrane region" description="Helical" evidence="1">
    <location>
        <begin position="76"/>
        <end position="100"/>
    </location>
</feature>
<evidence type="ECO:0000259" key="2">
    <source>
        <dbReference type="Pfam" id="PF01478"/>
    </source>
</evidence>
<dbReference type="Pfam" id="PF01478">
    <property type="entry name" value="Peptidase_A24"/>
    <property type="match status" value="1"/>
</dbReference>
<name>A0A6F8ZI61_9FIRM</name>
<dbReference type="GO" id="GO:0004190">
    <property type="term" value="F:aspartic-type endopeptidase activity"/>
    <property type="evidence" value="ECO:0007669"/>
    <property type="project" value="InterPro"/>
</dbReference>
<evidence type="ECO:0000313" key="4">
    <source>
        <dbReference type="Proteomes" id="UP000503399"/>
    </source>
</evidence>
<dbReference type="GO" id="GO:0016020">
    <property type="term" value="C:membrane"/>
    <property type="evidence" value="ECO:0007669"/>
    <property type="project" value="InterPro"/>
</dbReference>
<dbReference type="KEGG" id="hfv:R50_1959"/>